<dbReference type="GO" id="GO:0005953">
    <property type="term" value="C:CAAX-protein geranylgeranyltransferase complex"/>
    <property type="evidence" value="ECO:0007669"/>
    <property type="project" value="EnsemblFungi"/>
</dbReference>
<dbReference type="PANTHER" id="PTHR11129">
    <property type="entry name" value="PROTEIN FARNESYLTRANSFERASE ALPHA SUBUNIT/RAB GERANYLGERANYL TRANSFERASE ALPHA SUBUNIT"/>
    <property type="match status" value="1"/>
</dbReference>
<protein>
    <recommendedName>
        <fullName evidence="9">Protein farnesyltransferase/geranylgeranyltransferase type-1 subunit alpha</fullName>
        <ecNumber evidence="4">2.5.1.58</ecNumber>
        <ecNumber evidence="3">2.5.1.59</ecNumber>
    </recommendedName>
    <alternativeName>
        <fullName evidence="12">CAAX farnesyltransferase subunit alpha</fullName>
    </alternativeName>
    <alternativeName>
        <fullName evidence="11">FTase-alpha</fullName>
    </alternativeName>
    <alternativeName>
        <fullName evidence="10">Ras proteins prenyltransferase subunit alpha</fullName>
    </alternativeName>
    <alternativeName>
        <fullName evidence="13">Type I protein geranyl-geranyltransferase subunit alpha</fullName>
    </alternativeName>
</protein>
<dbReference type="Proteomes" id="UP000019384">
    <property type="component" value="Unassembled WGS sequence"/>
</dbReference>
<accession>W6MMV4</accession>
<evidence type="ECO:0000256" key="10">
    <source>
        <dbReference type="ARBA" id="ARBA00041392"/>
    </source>
</evidence>
<dbReference type="STRING" id="1382522.W6MMV4"/>
<comment type="similarity">
    <text evidence="2">Belongs to the protein prenyltransferase subunit alpha family.</text>
</comment>
<evidence type="ECO:0000256" key="1">
    <source>
        <dbReference type="ARBA" id="ARBA00001946"/>
    </source>
</evidence>
<dbReference type="AlphaFoldDB" id="W6MMV4"/>
<dbReference type="GO" id="GO:0005965">
    <property type="term" value="C:protein farnesyltransferase complex"/>
    <property type="evidence" value="ECO:0007669"/>
    <property type="project" value="EnsemblFungi"/>
</dbReference>
<name>W6MMV4_9ASCO</name>
<evidence type="ECO:0000256" key="6">
    <source>
        <dbReference type="ARBA" id="ARBA00022679"/>
    </source>
</evidence>
<dbReference type="EMBL" id="HG793128">
    <property type="protein sequence ID" value="CDK27916.1"/>
    <property type="molecule type" value="Genomic_DNA"/>
</dbReference>
<dbReference type="SUPFAM" id="SSF48439">
    <property type="entry name" value="Protein prenylyltransferase"/>
    <property type="match status" value="1"/>
</dbReference>
<gene>
    <name evidence="14" type="ORF">KUCA_T00003896001</name>
</gene>
<evidence type="ECO:0000313" key="14">
    <source>
        <dbReference type="EMBL" id="CDK27916.1"/>
    </source>
</evidence>
<dbReference type="HOGENOM" id="CLU_026582_1_0_1"/>
<dbReference type="GO" id="GO:0004662">
    <property type="term" value="F:CAAX-protein geranylgeranyltransferase activity"/>
    <property type="evidence" value="ECO:0007669"/>
    <property type="project" value="UniProtKB-EC"/>
</dbReference>
<evidence type="ECO:0000256" key="9">
    <source>
        <dbReference type="ARBA" id="ARBA00040965"/>
    </source>
</evidence>
<dbReference type="GO" id="GO:0004660">
    <property type="term" value="F:protein farnesyltransferase activity"/>
    <property type="evidence" value="ECO:0007669"/>
    <property type="project" value="UniProtKB-EC"/>
</dbReference>
<keyword evidence="15" id="KW-1185">Reference proteome</keyword>
<dbReference type="RefSeq" id="XP_022459908.1">
    <property type="nucleotide sequence ID" value="XM_022602357.1"/>
</dbReference>
<evidence type="ECO:0000256" key="7">
    <source>
        <dbReference type="ARBA" id="ARBA00022737"/>
    </source>
</evidence>
<evidence type="ECO:0000256" key="5">
    <source>
        <dbReference type="ARBA" id="ARBA00022602"/>
    </source>
</evidence>
<dbReference type="PROSITE" id="PS51147">
    <property type="entry name" value="PFTA"/>
    <property type="match status" value="4"/>
</dbReference>
<dbReference type="GeneID" id="34521296"/>
<keyword evidence="8" id="KW-0460">Magnesium</keyword>
<dbReference type="Pfam" id="PF01239">
    <property type="entry name" value="PPTA"/>
    <property type="match status" value="5"/>
</dbReference>
<evidence type="ECO:0000256" key="8">
    <source>
        <dbReference type="ARBA" id="ARBA00022842"/>
    </source>
</evidence>
<keyword evidence="6" id="KW-0808">Transferase</keyword>
<dbReference type="PANTHER" id="PTHR11129:SF1">
    <property type="entry name" value="PROTEIN FARNESYLTRANSFERASE_GERANYLGERANYLTRANSFERASE TYPE-1 SUBUNIT ALPHA"/>
    <property type="match status" value="1"/>
</dbReference>
<keyword evidence="7" id="KW-0677">Repeat</keyword>
<proteinExistence type="inferred from homology"/>
<sequence length="329" mass="38446">MSSEMETESLNDYNWDDIESIPIKEEASSALCRIMYSEEYKQQLGYLRALLTKQEYSARALLLTDSIIDAVPAHYTAWNYRYNIVKNIDRDLERELVWCQEVAYDKPKNYQIWHYRSLIIELVESRGGSVDISNETTISDDMLEEDSKNYHVWAYRKWLVRRYQLFRDNIEDLTTKKMIALDVRNNSAWSHRFFVMLGDFGETRPETASETVEQEIGFAKIMINQCPENPSAWSYLQGIYKLAKKDLLAEKEFCELYAVGAGKSDQRSVESRFSLPATELLARIYEVSQDNSKASSLYSILGSKYDPMRRNYWEMKRQRLDSANSATVS</sequence>
<reference evidence="14" key="2">
    <citation type="submission" date="2014-02" db="EMBL/GenBank/DDBJ databases">
        <title>Complete DNA sequence of /Kuraishia capsulata/ illustrates novel genomic features among budding yeasts (/Saccharomycotina/).</title>
        <authorList>
            <person name="Morales L."/>
            <person name="Noel B."/>
            <person name="Porcel B."/>
            <person name="Marcet-Houben M."/>
            <person name="Hullo M-F."/>
            <person name="Sacerdot C."/>
            <person name="Tekaia F."/>
            <person name="Leh-Louis V."/>
            <person name="Despons L."/>
            <person name="Khanna V."/>
            <person name="Aury J-M."/>
            <person name="Barbe V."/>
            <person name="Couloux A."/>
            <person name="Labadie K."/>
            <person name="Pelletier E."/>
            <person name="Souciet J-L."/>
            <person name="Boekhout T."/>
            <person name="Gabaldon T."/>
            <person name="Wincker P."/>
            <person name="Dujon B."/>
        </authorList>
    </citation>
    <scope>NUCLEOTIDE SEQUENCE</scope>
    <source>
        <strain evidence="14">CBS 1993</strain>
    </source>
</reference>
<reference evidence="14" key="1">
    <citation type="submission" date="2013-12" db="EMBL/GenBank/DDBJ databases">
        <authorList>
            <person name="Genoscope - CEA"/>
        </authorList>
    </citation>
    <scope>NUCLEOTIDE SEQUENCE</scope>
    <source>
        <strain evidence="14">CBS 1993</strain>
    </source>
</reference>
<dbReference type="EC" id="2.5.1.59" evidence="3"/>
<organism evidence="14 15">
    <name type="scientific">Kuraishia capsulata CBS 1993</name>
    <dbReference type="NCBI Taxonomy" id="1382522"/>
    <lineage>
        <taxon>Eukaryota</taxon>
        <taxon>Fungi</taxon>
        <taxon>Dikarya</taxon>
        <taxon>Ascomycota</taxon>
        <taxon>Saccharomycotina</taxon>
        <taxon>Pichiomycetes</taxon>
        <taxon>Pichiales</taxon>
        <taxon>Pichiaceae</taxon>
        <taxon>Kuraishia</taxon>
    </lineage>
</organism>
<evidence type="ECO:0000256" key="11">
    <source>
        <dbReference type="ARBA" id="ARBA00042436"/>
    </source>
</evidence>
<dbReference type="InterPro" id="IPR002088">
    <property type="entry name" value="Prenyl_trans_a"/>
</dbReference>
<evidence type="ECO:0000256" key="2">
    <source>
        <dbReference type="ARBA" id="ARBA00006734"/>
    </source>
</evidence>
<dbReference type="GO" id="GO:0007323">
    <property type="term" value="P:peptide pheromone maturation"/>
    <property type="evidence" value="ECO:0007669"/>
    <property type="project" value="EnsemblFungi"/>
</dbReference>
<evidence type="ECO:0000256" key="3">
    <source>
        <dbReference type="ARBA" id="ARBA00012700"/>
    </source>
</evidence>
<evidence type="ECO:0000256" key="4">
    <source>
        <dbReference type="ARBA" id="ARBA00012702"/>
    </source>
</evidence>
<dbReference type="EC" id="2.5.1.58" evidence="4"/>
<dbReference type="OrthoDB" id="272289at2759"/>
<dbReference type="Gene3D" id="1.25.40.120">
    <property type="entry name" value="Protein prenylyltransferase"/>
    <property type="match status" value="1"/>
</dbReference>
<keyword evidence="5" id="KW-0637">Prenyltransferase</keyword>
<evidence type="ECO:0000313" key="15">
    <source>
        <dbReference type="Proteomes" id="UP000019384"/>
    </source>
</evidence>
<evidence type="ECO:0000256" key="12">
    <source>
        <dbReference type="ARBA" id="ARBA00043086"/>
    </source>
</evidence>
<evidence type="ECO:0000256" key="13">
    <source>
        <dbReference type="ARBA" id="ARBA00043219"/>
    </source>
</evidence>
<comment type="cofactor">
    <cofactor evidence="1">
        <name>Mg(2+)</name>
        <dbReference type="ChEBI" id="CHEBI:18420"/>
    </cofactor>
</comment>